<feature type="compositionally biased region" description="Pro residues" evidence="1">
    <location>
        <begin position="9"/>
        <end position="20"/>
    </location>
</feature>
<evidence type="ECO:0000313" key="3">
    <source>
        <dbReference type="EMBL" id="WOL10792.1"/>
    </source>
</evidence>
<evidence type="ECO:0000256" key="1">
    <source>
        <dbReference type="SAM" id="MobiDB-lite"/>
    </source>
</evidence>
<feature type="region of interest" description="Disordered" evidence="1">
    <location>
        <begin position="1"/>
        <end position="21"/>
    </location>
</feature>
<protein>
    <submittedName>
        <fullName evidence="3">Uncharacterized protein</fullName>
    </submittedName>
</protein>
<reference evidence="3 4" key="1">
    <citation type="submission" date="2023-10" db="EMBL/GenBank/DDBJ databases">
        <title>Chromosome-scale genome assembly provides insights into flower coloration mechanisms of Canna indica.</title>
        <authorList>
            <person name="Li C."/>
        </authorList>
    </citation>
    <scope>NUCLEOTIDE SEQUENCE [LARGE SCALE GENOMIC DNA]</scope>
    <source>
        <tissue evidence="3">Flower</tissue>
    </source>
</reference>
<feature type="transmembrane region" description="Helical" evidence="2">
    <location>
        <begin position="108"/>
        <end position="127"/>
    </location>
</feature>
<keyword evidence="2" id="KW-0812">Transmembrane</keyword>
<dbReference type="AlphaFoldDB" id="A0AAQ3KND3"/>
<keyword evidence="2" id="KW-0472">Membrane</keyword>
<evidence type="ECO:0000313" key="4">
    <source>
        <dbReference type="Proteomes" id="UP001327560"/>
    </source>
</evidence>
<dbReference type="Proteomes" id="UP001327560">
    <property type="component" value="Chromosome 6"/>
</dbReference>
<sequence>MSPLSTNPLLPPRPPPPSPSLPSDLISRLPCKPFRPHFPGGRGGRRCIFSRIARLPWRRRRSPLYLLPDCPTSLAADEVAAALRSTVLLPIARLLFFFCCSSLHKGKLFLASAILLPLFFAALRSTVLPPIARLLFFSAVRLR</sequence>
<evidence type="ECO:0000256" key="2">
    <source>
        <dbReference type="SAM" id="Phobius"/>
    </source>
</evidence>
<keyword evidence="2" id="KW-1133">Transmembrane helix</keyword>
<organism evidence="3 4">
    <name type="scientific">Canna indica</name>
    <name type="common">Indian-shot</name>
    <dbReference type="NCBI Taxonomy" id="4628"/>
    <lineage>
        <taxon>Eukaryota</taxon>
        <taxon>Viridiplantae</taxon>
        <taxon>Streptophyta</taxon>
        <taxon>Embryophyta</taxon>
        <taxon>Tracheophyta</taxon>
        <taxon>Spermatophyta</taxon>
        <taxon>Magnoliopsida</taxon>
        <taxon>Liliopsida</taxon>
        <taxon>Zingiberales</taxon>
        <taxon>Cannaceae</taxon>
        <taxon>Canna</taxon>
    </lineage>
</organism>
<proteinExistence type="predicted"/>
<name>A0AAQ3KND3_9LILI</name>
<dbReference type="EMBL" id="CP136895">
    <property type="protein sequence ID" value="WOL10792.1"/>
    <property type="molecule type" value="Genomic_DNA"/>
</dbReference>
<keyword evidence="4" id="KW-1185">Reference proteome</keyword>
<gene>
    <name evidence="3" type="ORF">Cni_G19551</name>
</gene>
<accession>A0AAQ3KND3</accession>